<dbReference type="InterPro" id="IPR051200">
    <property type="entry name" value="Host-pathogen_enzymatic-act"/>
</dbReference>
<protein>
    <submittedName>
        <fullName evidence="2">YncE family protein</fullName>
    </submittedName>
</protein>
<dbReference type="EMBL" id="CP042435">
    <property type="protein sequence ID" value="QEC66060.1"/>
    <property type="molecule type" value="Genomic_DNA"/>
</dbReference>
<dbReference type="KEGG" id="pgin:FRZ67_01590"/>
<dbReference type="InterPro" id="IPR011048">
    <property type="entry name" value="Haem_d1_sf"/>
</dbReference>
<keyword evidence="1" id="KW-0732">Signal</keyword>
<dbReference type="PANTHER" id="PTHR47197:SF3">
    <property type="entry name" value="DIHYDRO-HEME D1 DEHYDROGENASE"/>
    <property type="match status" value="1"/>
</dbReference>
<dbReference type="Proteomes" id="UP000321533">
    <property type="component" value="Chromosome"/>
</dbReference>
<accession>A0A5B8V3Q7</accession>
<dbReference type="RefSeq" id="WP_147187860.1">
    <property type="nucleotide sequence ID" value="NZ_CP042435.1"/>
</dbReference>
<dbReference type="SUPFAM" id="SSF51004">
    <property type="entry name" value="C-terminal (heme d1) domain of cytochrome cd1-nitrite reductase"/>
    <property type="match status" value="1"/>
</dbReference>
<proteinExistence type="predicted"/>
<dbReference type="InterPro" id="IPR015943">
    <property type="entry name" value="WD40/YVTN_repeat-like_dom_sf"/>
</dbReference>
<dbReference type="PANTHER" id="PTHR47197">
    <property type="entry name" value="PROTEIN NIRF"/>
    <property type="match status" value="1"/>
</dbReference>
<organism evidence="2 3">
    <name type="scientific">Panacibacter ginsenosidivorans</name>
    <dbReference type="NCBI Taxonomy" id="1813871"/>
    <lineage>
        <taxon>Bacteria</taxon>
        <taxon>Pseudomonadati</taxon>
        <taxon>Bacteroidota</taxon>
        <taxon>Chitinophagia</taxon>
        <taxon>Chitinophagales</taxon>
        <taxon>Chitinophagaceae</taxon>
        <taxon>Panacibacter</taxon>
    </lineage>
</organism>
<feature type="chain" id="PRO_5022842454" evidence="1">
    <location>
        <begin position="20"/>
        <end position="330"/>
    </location>
</feature>
<dbReference type="AlphaFoldDB" id="A0A5B8V3Q7"/>
<dbReference type="OrthoDB" id="7187796at2"/>
<feature type="signal peptide" evidence="1">
    <location>
        <begin position="1"/>
        <end position="19"/>
    </location>
</feature>
<reference evidence="2 3" key="1">
    <citation type="journal article" date="2016" name="Int. J. Syst. Evol. Microbiol.">
        <title>Panacibacter ginsenosidivorans gen. nov., sp. nov., with ginsenoside converting activity isolated from soil of a ginseng field.</title>
        <authorList>
            <person name="Siddiqi M.Z."/>
            <person name="Muhammad Shafi S."/>
            <person name="Choi K.D."/>
            <person name="Im W.T."/>
        </authorList>
    </citation>
    <scope>NUCLEOTIDE SEQUENCE [LARGE SCALE GENOMIC DNA]</scope>
    <source>
        <strain evidence="2 3">Gsoil1550</strain>
    </source>
</reference>
<dbReference type="NCBIfam" id="TIGR02276">
    <property type="entry name" value="beta_rpt_yvtn"/>
    <property type="match status" value="1"/>
</dbReference>
<sequence length="330" mass="35506">MRKYLFVIAVLFFAGQTNAQSGYKIVNTFHIKSGGGWDYIAVHVERLYVSHGTQVNILDKKTGVSLGVIPGTTGIHGIAFDDALGRGYTSNGRLNNVFVFDLETNKILDSVKTGTNPDAIMFEPFSKMIITCNGRSNDLSLIDPQTNKLAATIAVGGKPETAVSDGNGKLFVNIEDKNEIALVDLKTMKMISTWPLDGGEEPTGLVYDATSKRLFAGCDKLLVILDATSGNVVSKIPIGEGCDGVAFDNASKTIFTANGQEGTITVIKEKSANDFSVVENVPTKKGARTITIDESTHTLYLPTAEFEANTPKGQWPKMIPGTFMVLVVSK</sequence>
<name>A0A5B8V3Q7_9BACT</name>
<dbReference type="InterPro" id="IPR011964">
    <property type="entry name" value="YVTN_b-propeller_repeat"/>
</dbReference>
<evidence type="ECO:0000313" key="2">
    <source>
        <dbReference type="EMBL" id="QEC66060.1"/>
    </source>
</evidence>
<dbReference type="Gene3D" id="2.130.10.10">
    <property type="entry name" value="YVTN repeat-like/Quinoprotein amine dehydrogenase"/>
    <property type="match status" value="2"/>
</dbReference>
<evidence type="ECO:0000256" key="1">
    <source>
        <dbReference type="SAM" id="SignalP"/>
    </source>
</evidence>
<evidence type="ECO:0000313" key="3">
    <source>
        <dbReference type="Proteomes" id="UP000321533"/>
    </source>
</evidence>
<keyword evidence="3" id="KW-1185">Reference proteome</keyword>
<gene>
    <name evidence="2" type="ORF">FRZ67_01590</name>
</gene>